<gene>
    <name evidence="1" type="ORF">M9Y10_042005</name>
</gene>
<dbReference type="Gene3D" id="1.10.4080.10">
    <property type="entry name" value="ADP-ribosylation/Crystallin J1"/>
    <property type="match status" value="1"/>
</dbReference>
<dbReference type="InterPro" id="IPR036705">
    <property type="entry name" value="Ribosyl_crysJ1_sf"/>
</dbReference>
<sequence>MRIAPCGTFAFWDDEIVVKHSEIYAKVTHADPGCVFASVASGLLIARYIQWNAGMLGEAEPDIDEILELAKKKCQKLNIIMMKLTFIHTVKLLKNGIYQKRKKLVTVSRRLEVLFGHSDIANRLMKESRR</sequence>
<evidence type="ECO:0008006" key="3">
    <source>
        <dbReference type="Google" id="ProtNLM"/>
    </source>
</evidence>
<keyword evidence="2" id="KW-1185">Reference proteome</keyword>
<reference evidence="1 2" key="1">
    <citation type="submission" date="2024-04" db="EMBL/GenBank/DDBJ databases">
        <title>Tritrichomonas musculus Genome.</title>
        <authorList>
            <person name="Alves-Ferreira E."/>
            <person name="Grigg M."/>
            <person name="Lorenzi H."/>
            <person name="Galac M."/>
        </authorList>
    </citation>
    <scope>NUCLEOTIDE SEQUENCE [LARGE SCALE GENOMIC DNA]</scope>
    <source>
        <strain evidence="1 2">EAF2021</strain>
    </source>
</reference>
<comment type="caution">
    <text evidence="1">The sequence shown here is derived from an EMBL/GenBank/DDBJ whole genome shotgun (WGS) entry which is preliminary data.</text>
</comment>
<protein>
    <recommendedName>
        <fullName evidence="3">NIF system FeS cluster assembly NifU N-terminal domain-containing protein</fullName>
    </recommendedName>
</protein>
<dbReference type="Pfam" id="PF03747">
    <property type="entry name" value="ADP_ribosyl_GH"/>
    <property type="match status" value="1"/>
</dbReference>
<proteinExistence type="predicted"/>
<evidence type="ECO:0000313" key="2">
    <source>
        <dbReference type="Proteomes" id="UP001470230"/>
    </source>
</evidence>
<dbReference type="SUPFAM" id="SSF101478">
    <property type="entry name" value="ADP-ribosylglycohydrolase"/>
    <property type="match status" value="1"/>
</dbReference>
<organism evidence="1 2">
    <name type="scientific">Tritrichomonas musculus</name>
    <dbReference type="NCBI Taxonomy" id="1915356"/>
    <lineage>
        <taxon>Eukaryota</taxon>
        <taxon>Metamonada</taxon>
        <taxon>Parabasalia</taxon>
        <taxon>Tritrichomonadida</taxon>
        <taxon>Tritrichomonadidae</taxon>
        <taxon>Tritrichomonas</taxon>
    </lineage>
</organism>
<accession>A0ABR2K5Z3</accession>
<dbReference type="EMBL" id="JAPFFF010000007">
    <property type="protein sequence ID" value="KAK8886541.1"/>
    <property type="molecule type" value="Genomic_DNA"/>
</dbReference>
<name>A0ABR2K5Z3_9EUKA</name>
<dbReference type="InterPro" id="IPR005502">
    <property type="entry name" value="Ribosyl_crysJ1"/>
</dbReference>
<evidence type="ECO:0000313" key="1">
    <source>
        <dbReference type="EMBL" id="KAK8886541.1"/>
    </source>
</evidence>
<dbReference type="Proteomes" id="UP001470230">
    <property type="component" value="Unassembled WGS sequence"/>
</dbReference>